<dbReference type="OrthoDB" id="7877008at2"/>
<sequence length="468" mass="51948">MSDAEFDVGHRRTRARMHIETTGSARIRHNETGAIHQVEANELDWEVQSTQERDMGPETEWSAALDHENLGELVWTFSEYPQGFANEPNLVANGHEVLSNFSVNIDEMEDENAEDFDAESAAEEMKDWFYTNYEDPVERLPYISAEGGYKWVFGSSETALGALEEAYSDEYPFKFIEKVAQSITDETGIFDWSPTPGQDFYDNGDETESDLDGAEELSRRLPLSEELVSNPELGTFSVRPIEVAKPDLLGAALSQVADAVDDILANPTNGLNENALEIRRLRRTLLRYSNDPQRVEMDFTSTHGSIVSKIASEELPPSDENNALVTSLREGAQGIRATHPVVAENRKILQEQAVKELTDQDLAQIVDADSVLKAITEGELQDQMREDVLFLTEELQAGPPPLPGVTKADAIIQGRDEVVRVLGRSARMMLILRKTPGLADRLYNSTGFKVASILGTLGTLVSLGLLLF</sequence>
<gene>
    <name evidence="1" type="ORF">RC74_01955</name>
</gene>
<dbReference type="AlphaFoldDB" id="A0A126UVZ3"/>
<evidence type="ECO:0000313" key="2">
    <source>
        <dbReference type="Proteomes" id="UP000070371"/>
    </source>
</evidence>
<protein>
    <submittedName>
        <fullName evidence="1">Uncharacterized protein</fullName>
    </submittedName>
</protein>
<dbReference type="EMBL" id="CP014327">
    <property type="protein sequence ID" value="AML50194.1"/>
    <property type="molecule type" value="Genomic_DNA"/>
</dbReference>
<evidence type="ECO:0000313" key="1">
    <source>
        <dbReference type="EMBL" id="AML50194.1"/>
    </source>
</evidence>
<dbReference type="Proteomes" id="UP000070371">
    <property type="component" value="Chromosome"/>
</dbReference>
<dbReference type="KEGG" id="hat:RC74_01955"/>
<accession>A0A126UVZ3</accession>
<dbReference type="RefSeq" id="WP_052274773.1">
    <property type="nucleotide sequence ID" value="NZ_CP014327.1"/>
</dbReference>
<name>A0A126UVZ3_9RHOB</name>
<organism evidence="1 2">
    <name type="scientific">Falsihalocynthiibacter arcticus</name>
    <dbReference type="NCBI Taxonomy" id="1579316"/>
    <lineage>
        <taxon>Bacteria</taxon>
        <taxon>Pseudomonadati</taxon>
        <taxon>Pseudomonadota</taxon>
        <taxon>Alphaproteobacteria</taxon>
        <taxon>Rhodobacterales</taxon>
        <taxon>Roseobacteraceae</taxon>
        <taxon>Falsihalocynthiibacter</taxon>
    </lineage>
</organism>
<proteinExistence type="predicted"/>
<dbReference type="STRING" id="1579316.RC74_01955"/>
<reference evidence="1 2" key="1">
    <citation type="submission" date="2016-02" db="EMBL/GenBank/DDBJ databases">
        <title>Complete genome sequence of Halocynthiibacter arcticus PAMC 20958t from arctic marine sediment.</title>
        <authorList>
            <person name="Lee Y.M."/>
            <person name="Baek K."/>
            <person name="Lee H.K."/>
            <person name="Shin S.C."/>
        </authorList>
    </citation>
    <scope>NUCLEOTIDE SEQUENCE [LARGE SCALE GENOMIC DNA]</scope>
    <source>
        <strain evidence="1">PAMC 20958</strain>
    </source>
</reference>
<keyword evidence="2" id="KW-1185">Reference proteome</keyword>